<dbReference type="Pfam" id="PF09861">
    <property type="entry name" value="Lar_N"/>
    <property type="match status" value="1"/>
</dbReference>
<evidence type="ECO:0000259" key="1">
    <source>
        <dbReference type="Pfam" id="PF09861"/>
    </source>
</evidence>
<gene>
    <name evidence="2" type="ORF">H8S34_02625</name>
</gene>
<organism evidence="2 3">
    <name type="scientific">Pseudoflavonifractor hominis</name>
    <dbReference type="NCBI Taxonomy" id="2763059"/>
    <lineage>
        <taxon>Bacteria</taxon>
        <taxon>Bacillati</taxon>
        <taxon>Bacillota</taxon>
        <taxon>Clostridia</taxon>
        <taxon>Eubacteriales</taxon>
        <taxon>Oscillospiraceae</taxon>
        <taxon>Pseudoflavonifractor</taxon>
    </lineage>
</organism>
<evidence type="ECO:0000313" key="3">
    <source>
        <dbReference type="Proteomes" id="UP000660021"/>
    </source>
</evidence>
<protein>
    <submittedName>
        <fullName evidence="2">DUF2088 domain-containing protein</fullName>
    </submittedName>
</protein>
<feature type="domain" description="LarA-like N-terminal" evidence="1">
    <location>
        <begin position="33"/>
        <end position="197"/>
    </location>
</feature>
<accession>A0ABR7HQE3</accession>
<sequence>MAFESNPNSVVEQLCQSVSLPKMVRVHQKFDSTHFEPEELPAVVHAQLERENIRKQIRPGMSIAITCGSRGIANIAIIVRAIVDFVKECGANPFVFPAMGSHGGATPEGQLEVLRSYHVTEETMGCPIRATMETVYLGDTVEGKPVFSDKYAHEADGVILCGRIKPHTSFRGPYESGLLKMAVIGMGKQHGAESVHESGFQNMGRIMPQFARVVFDHTNILAGVGIIENAYDQTYKIAALDAQEIWEQEPALLQEANRMMGRLWIEKTDVLVVDRLGKNISGDGMDPNVSGTFGSPGRQRNEVPGPICAQRTVVLDLTDESHGNANGIGVADVTTKRLVDKTDVDITYPNALTSTLVNMVKMPIFSHSDQGAIRLAVRICNEIDKAHPRIVRIANTMEIGHIWVSEALIDEVKAHPNMELEGEPEEWPFDEKGNLW</sequence>
<comment type="caution">
    <text evidence="2">The sequence shown here is derived from an EMBL/GenBank/DDBJ whole genome shotgun (WGS) entry which is preliminary data.</text>
</comment>
<dbReference type="RefSeq" id="WP_101693930.1">
    <property type="nucleotide sequence ID" value="NZ_JACOPR010000001.1"/>
</dbReference>
<reference evidence="2 3" key="1">
    <citation type="submission" date="2020-08" db="EMBL/GenBank/DDBJ databases">
        <title>Genome public.</title>
        <authorList>
            <person name="Liu C."/>
            <person name="Sun Q."/>
        </authorList>
    </citation>
    <scope>NUCLEOTIDE SEQUENCE [LARGE SCALE GENOMIC DNA]</scope>
    <source>
        <strain evidence="2 3">New-38</strain>
    </source>
</reference>
<proteinExistence type="predicted"/>
<name>A0ABR7HQE3_9FIRM</name>
<dbReference type="InterPro" id="IPR018657">
    <property type="entry name" value="LarA-like_N"/>
</dbReference>
<evidence type="ECO:0000313" key="2">
    <source>
        <dbReference type="EMBL" id="MBC5729727.1"/>
    </source>
</evidence>
<dbReference type="Gene3D" id="3.40.50.11440">
    <property type="match status" value="1"/>
</dbReference>
<dbReference type="Proteomes" id="UP000660021">
    <property type="component" value="Unassembled WGS sequence"/>
</dbReference>
<keyword evidence="3" id="KW-1185">Reference proteome</keyword>
<dbReference type="EMBL" id="JACOPR010000001">
    <property type="protein sequence ID" value="MBC5729727.1"/>
    <property type="molecule type" value="Genomic_DNA"/>
</dbReference>